<comment type="caution">
    <text evidence="3">The sequence shown here is derived from an EMBL/GenBank/DDBJ whole genome shotgun (WGS) entry which is preliminary data.</text>
</comment>
<dbReference type="Pfam" id="PF07508">
    <property type="entry name" value="Recombinase"/>
    <property type="match status" value="1"/>
</dbReference>
<dbReference type="Proteomes" id="UP000620327">
    <property type="component" value="Unassembled WGS sequence"/>
</dbReference>
<dbReference type="Pfam" id="PF00239">
    <property type="entry name" value="Resolvase"/>
    <property type="match status" value="1"/>
</dbReference>
<dbReference type="Pfam" id="PF13408">
    <property type="entry name" value="Zn_ribbon_recom"/>
    <property type="match status" value="1"/>
</dbReference>
<dbReference type="PANTHER" id="PTHR30461:SF23">
    <property type="entry name" value="DNA RECOMBINASE-RELATED"/>
    <property type="match status" value="1"/>
</dbReference>
<dbReference type="PROSITE" id="PS51736">
    <property type="entry name" value="RECOMBINASES_3"/>
    <property type="match status" value="1"/>
</dbReference>
<dbReference type="InterPro" id="IPR006119">
    <property type="entry name" value="Resolv_N"/>
</dbReference>
<organism evidence="3 4">
    <name type="scientific">Dysosmobacter segnis</name>
    <dbReference type="NCBI Taxonomy" id="2763042"/>
    <lineage>
        <taxon>Bacteria</taxon>
        <taxon>Bacillati</taxon>
        <taxon>Bacillota</taxon>
        <taxon>Clostridia</taxon>
        <taxon>Eubacteriales</taxon>
        <taxon>Oscillospiraceae</taxon>
        <taxon>Dysosmobacter</taxon>
    </lineage>
</organism>
<dbReference type="SMART" id="SM00857">
    <property type="entry name" value="Resolvase"/>
    <property type="match status" value="1"/>
</dbReference>
<dbReference type="InterPro" id="IPR011109">
    <property type="entry name" value="DNA_bind_recombinase_dom"/>
</dbReference>
<dbReference type="GO" id="GO:0000150">
    <property type="term" value="F:DNA strand exchange activity"/>
    <property type="evidence" value="ECO:0007669"/>
    <property type="project" value="InterPro"/>
</dbReference>
<dbReference type="GO" id="GO:0003677">
    <property type="term" value="F:DNA binding"/>
    <property type="evidence" value="ECO:0007669"/>
    <property type="project" value="InterPro"/>
</dbReference>
<dbReference type="Gene3D" id="3.40.50.1390">
    <property type="entry name" value="Resolvase, N-terminal catalytic domain"/>
    <property type="match status" value="1"/>
</dbReference>
<evidence type="ECO:0000313" key="3">
    <source>
        <dbReference type="EMBL" id="MBC5771322.1"/>
    </source>
</evidence>
<feature type="domain" description="Recombinase" evidence="2">
    <location>
        <begin position="174"/>
        <end position="317"/>
    </location>
</feature>
<dbReference type="SUPFAM" id="SSF53041">
    <property type="entry name" value="Resolvase-like"/>
    <property type="match status" value="1"/>
</dbReference>
<dbReference type="InterPro" id="IPR038109">
    <property type="entry name" value="DNA_bind_recomb_sf"/>
</dbReference>
<dbReference type="InterPro" id="IPR025827">
    <property type="entry name" value="Zn_ribbon_recom_dom"/>
</dbReference>
<evidence type="ECO:0000259" key="2">
    <source>
        <dbReference type="PROSITE" id="PS51737"/>
    </source>
</evidence>
<proteinExistence type="predicted"/>
<reference evidence="3" key="1">
    <citation type="submission" date="2020-08" db="EMBL/GenBank/DDBJ databases">
        <title>Genome public.</title>
        <authorList>
            <person name="Liu C."/>
            <person name="Sun Q."/>
        </authorList>
    </citation>
    <scope>NUCLEOTIDE SEQUENCE</scope>
    <source>
        <strain evidence="3">BX15</strain>
    </source>
</reference>
<name>A0A923SBR0_9FIRM</name>
<dbReference type="EMBL" id="JACOQI010000015">
    <property type="protein sequence ID" value="MBC5771322.1"/>
    <property type="molecule type" value="Genomic_DNA"/>
</dbReference>
<dbReference type="RefSeq" id="WP_187015519.1">
    <property type="nucleotide sequence ID" value="NZ_JACOQI010000015.1"/>
</dbReference>
<keyword evidence="4" id="KW-1185">Reference proteome</keyword>
<feature type="domain" description="Resolvase/invertase-type recombinase catalytic" evidence="1">
    <location>
        <begin position="5"/>
        <end position="166"/>
    </location>
</feature>
<accession>A0A923SBR0</accession>
<evidence type="ECO:0000259" key="1">
    <source>
        <dbReference type="PROSITE" id="PS51736"/>
    </source>
</evidence>
<sequence length="528" mass="60562">MPDKVLAFYIRLSSEDRDLKTNALKNESNSVFNQRRLLQDYYDTHESLHGYKVIVFCDDGVTGTHFDRPKFDELIEMARNQEIHCIMVKDLSRFGRNFLEMGNYLELILPLYGVRFISINDAFDSDDYLGVTGGLELALRNLINNMYSRDLSTKVRSAFRTRNLRGEYWGGNGFYGYQVHPHNKKRLIVDEQVRDIIVMIFESCVAGMTTSEIAQMLNDMGIPSPLEHKRRNGGFYNGVVKEETGIWLKGAVRKILTDERYTGKMITNTRETEEVGKPKMRSLPRDQWIIVPGTHEAIISEELFRAAQNALQGRIRNVNKNTAGNRANNLFVCGCCGRKLRKNPAKEPHLVCPKNDSIKGAECAGIFVNQAHIEQAVLQMLREQSRSFLEQHCLMQACIDKKLSSIQTELDANTNMTRRLQSRKAELYEQYRAGRISREKFADIQKTDSEKLARLSCRAEEIKRLLVEHYESRGNLAAGKRTADQIILLKDYDPEIIRNFVERVRVYPSGEIEIDMRTSSGFAFVTAS</sequence>
<dbReference type="AlphaFoldDB" id="A0A923SBR0"/>
<evidence type="ECO:0000313" key="4">
    <source>
        <dbReference type="Proteomes" id="UP000620327"/>
    </source>
</evidence>
<dbReference type="InterPro" id="IPR050639">
    <property type="entry name" value="SSR_resolvase"/>
</dbReference>
<gene>
    <name evidence="3" type="ORF">H8Z83_13540</name>
</gene>
<dbReference type="PROSITE" id="PS51737">
    <property type="entry name" value="RECOMBINASE_DNA_BIND"/>
    <property type="match status" value="1"/>
</dbReference>
<dbReference type="InterPro" id="IPR036162">
    <property type="entry name" value="Resolvase-like_N_sf"/>
</dbReference>
<dbReference type="PANTHER" id="PTHR30461">
    <property type="entry name" value="DNA-INVERTASE FROM LAMBDOID PROPHAGE"/>
    <property type="match status" value="1"/>
</dbReference>
<dbReference type="Gene3D" id="3.90.1750.20">
    <property type="entry name" value="Putative Large Serine Recombinase, Chain B, Domain 2"/>
    <property type="match status" value="1"/>
</dbReference>
<protein>
    <submittedName>
        <fullName evidence="3">Recombinase family protein</fullName>
    </submittedName>
</protein>